<comment type="caution">
    <text evidence="1">The sequence shown here is derived from an EMBL/GenBank/DDBJ whole genome shotgun (WGS) entry which is preliminary data.</text>
</comment>
<proteinExistence type="predicted"/>
<evidence type="ECO:0000313" key="1">
    <source>
        <dbReference type="EMBL" id="MBA1835924.1"/>
    </source>
</evidence>
<evidence type="ECO:0008006" key="3">
    <source>
        <dbReference type="Google" id="ProtNLM"/>
    </source>
</evidence>
<dbReference type="RefSeq" id="WP_181195231.1">
    <property type="nucleotide sequence ID" value="NZ_JABFEE010000010.1"/>
</dbReference>
<sequence>MAVFGTVFELFLPNFVGAFSVGCSSISMGGTHGSGGNVDRQALVKLLVRPGESDKQPCRKLSANKYIPIEVWDELKNHEREFLRAYSAGAAAQQSVLVGRSAAMVWGLWTLPIEDAPVSLANPEQRPPSKNQWPQGVEYLWMPLPGMDMQVFTPDGSDDTVRLTNRVRTAVDVARLHGARHGVVAMDSLFYRKNFDEQRQIRLELEATIRRLERKKGIAHARKALEWCSTLSESPYESLARVILRELGVVAQEQMWIGRFVRPDLLWGQLVIEINGDVKLANDPTGAALEQAERDSWIRKQLYETEHIRASKLLYDEAACVRSIVEAKKRSEVLGPPTVKATRNRPQFGVHWRARRAG</sequence>
<dbReference type="AlphaFoldDB" id="A0A838CLD7"/>
<protein>
    <recommendedName>
        <fullName evidence="3">DUF559 domain-containing protein</fullName>
    </recommendedName>
</protein>
<evidence type="ECO:0000313" key="2">
    <source>
        <dbReference type="Proteomes" id="UP000581408"/>
    </source>
</evidence>
<dbReference type="EMBL" id="JABFEE010000010">
    <property type="protein sequence ID" value="MBA1835924.1"/>
    <property type="molecule type" value="Genomic_DNA"/>
</dbReference>
<reference evidence="1 2" key="1">
    <citation type="submission" date="2020-05" db="EMBL/GenBank/DDBJ databases">
        <title>Descriptions of Corynebacterium xxxx sp. nov., Corynebacterium yyyy sp. nov. and Corynebacterium zzzz sp. nov.</title>
        <authorList>
            <person name="Zhang G."/>
        </authorList>
    </citation>
    <scope>NUCLEOTIDE SEQUENCE [LARGE SCALE GENOMIC DNA]</scope>
    <source>
        <strain evidence="2">zg-915</strain>
    </source>
</reference>
<gene>
    <name evidence="1" type="ORF">HMC16_09410</name>
</gene>
<organism evidence="1 2">
    <name type="scientific">Corynebacterium wankanglinii</name>
    <dbReference type="NCBI Taxonomy" id="2735136"/>
    <lineage>
        <taxon>Bacteria</taxon>
        <taxon>Bacillati</taxon>
        <taxon>Actinomycetota</taxon>
        <taxon>Actinomycetes</taxon>
        <taxon>Mycobacteriales</taxon>
        <taxon>Corynebacteriaceae</taxon>
        <taxon>Corynebacterium</taxon>
    </lineage>
</organism>
<name>A0A838CLD7_9CORY</name>
<accession>A0A838CLD7</accession>
<dbReference type="Proteomes" id="UP000581408">
    <property type="component" value="Unassembled WGS sequence"/>
</dbReference>